<dbReference type="Pfam" id="PF23359">
    <property type="entry name" value="Lsr2_DNA-bd"/>
    <property type="match status" value="1"/>
</dbReference>
<comment type="caution">
    <text evidence="4">The sequence shown here is derived from an EMBL/GenBank/DDBJ whole genome shotgun (WGS) entry which is preliminary data.</text>
</comment>
<keyword evidence="1" id="KW-0238">DNA-binding</keyword>
<feature type="domain" description="Lsr2 DNA-binding" evidence="3">
    <location>
        <begin position="77"/>
        <end position="112"/>
    </location>
</feature>
<dbReference type="GO" id="GO:0003677">
    <property type="term" value="F:DNA binding"/>
    <property type="evidence" value="ECO:0007669"/>
    <property type="project" value="UniProtKB-KW"/>
</dbReference>
<proteinExistence type="predicted"/>
<dbReference type="InterPro" id="IPR055370">
    <property type="entry name" value="Lsr2_DNA-bd"/>
</dbReference>
<dbReference type="Pfam" id="PF11774">
    <property type="entry name" value="Lsr2"/>
    <property type="match status" value="1"/>
</dbReference>
<keyword evidence="5" id="KW-1185">Reference proteome</keyword>
<evidence type="ECO:0000313" key="5">
    <source>
        <dbReference type="Proteomes" id="UP000284057"/>
    </source>
</evidence>
<dbReference type="GO" id="GO:0016746">
    <property type="term" value="F:acyltransferase activity"/>
    <property type="evidence" value="ECO:0007669"/>
    <property type="project" value="InterPro"/>
</dbReference>
<dbReference type="InterPro" id="IPR042261">
    <property type="entry name" value="Lsr2-like_dimerization"/>
</dbReference>
<protein>
    <submittedName>
        <fullName evidence="4">Lsr2 family protein</fullName>
    </submittedName>
</protein>
<dbReference type="OrthoDB" id="4113332at2"/>
<reference evidence="4 5" key="1">
    <citation type="submission" date="2018-09" db="EMBL/GenBank/DDBJ databases">
        <title>Isolation, diversity and antifungal activity of actinobacteria from wheat.</title>
        <authorList>
            <person name="Han C."/>
        </authorList>
    </citation>
    <scope>NUCLEOTIDE SEQUENCE [LARGE SCALE GENOMIC DNA]</scope>
    <source>
        <strain evidence="4 5">NEAU-YY265</strain>
    </source>
</reference>
<dbReference type="InterPro" id="IPR036625">
    <property type="entry name" value="E3-bd_dom_sf"/>
</dbReference>
<evidence type="ECO:0000259" key="3">
    <source>
        <dbReference type="Pfam" id="PF23359"/>
    </source>
</evidence>
<feature type="domain" description="Lsr2 dimerization" evidence="2">
    <location>
        <begin position="1"/>
        <end position="61"/>
    </location>
</feature>
<name>A0A418KJJ6_9ACTN</name>
<dbReference type="InterPro" id="IPR024412">
    <property type="entry name" value="Lsr2_dim_dom"/>
</dbReference>
<organism evidence="4 5">
    <name type="scientific">Jiangella rhizosphaerae</name>
    <dbReference type="NCBI Taxonomy" id="2293569"/>
    <lineage>
        <taxon>Bacteria</taxon>
        <taxon>Bacillati</taxon>
        <taxon>Actinomycetota</taxon>
        <taxon>Actinomycetes</taxon>
        <taxon>Jiangellales</taxon>
        <taxon>Jiangellaceae</taxon>
        <taxon>Jiangella</taxon>
    </lineage>
</organism>
<evidence type="ECO:0000259" key="2">
    <source>
        <dbReference type="Pfam" id="PF11774"/>
    </source>
</evidence>
<accession>A0A418KJJ6</accession>
<dbReference type="Proteomes" id="UP000284057">
    <property type="component" value="Unassembled WGS sequence"/>
</dbReference>
<sequence>MAQKVFVQLVDDLDGKPIAQGKGETVSFGLVGTSYEIDLNDKNAAKLRGALSTYTAAARKVSASASGARGSGRARRSPEQLKAIREWAFTNGHKISDRGRIPKDVVAAYEAARAS</sequence>
<dbReference type="Gene3D" id="3.30.60.230">
    <property type="entry name" value="Lsr2, dimerization domain"/>
    <property type="match status" value="1"/>
</dbReference>
<dbReference type="AlphaFoldDB" id="A0A418KJJ6"/>
<dbReference type="Gene3D" id="4.10.320.10">
    <property type="entry name" value="E3-binding domain"/>
    <property type="match status" value="1"/>
</dbReference>
<dbReference type="EMBL" id="QUAL01000354">
    <property type="protein sequence ID" value="RIQ14409.1"/>
    <property type="molecule type" value="Genomic_DNA"/>
</dbReference>
<gene>
    <name evidence="4" type="ORF">DY240_24905</name>
</gene>
<evidence type="ECO:0000256" key="1">
    <source>
        <dbReference type="ARBA" id="ARBA00023125"/>
    </source>
</evidence>
<evidence type="ECO:0000313" key="4">
    <source>
        <dbReference type="EMBL" id="RIQ14409.1"/>
    </source>
</evidence>